<accession>A0A6J4KQV0</accession>
<dbReference type="InterPro" id="IPR000515">
    <property type="entry name" value="MetI-like"/>
</dbReference>
<feature type="transmembrane region" description="Helical" evidence="8">
    <location>
        <begin position="83"/>
        <end position="107"/>
    </location>
</feature>
<evidence type="ECO:0000313" key="11">
    <source>
        <dbReference type="EMBL" id="CAA9313042.1"/>
    </source>
</evidence>
<protein>
    <submittedName>
        <fullName evidence="11">ABC transporter, permease protein 2 (Cluster 1, maltose/g3p/polyamine/iron)</fullName>
    </submittedName>
</protein>
<feature type="transmembrane region" description="Helical" evidence="8">
    <location>
        <begin position="252"/>
        <end position="274"/>
    </location>
</feature>
<dbReference type="Gene3D" id="1.10.3720.10">
    <property type="entry name" value="MetI-like"/>
    <property type="match status" value="1"/>
</dbReference>
<dbReference type="PANTHER" id="PTHR43357:SF4">
    <property type="entry name" value="INNER MEMBRANE ABC TRANSPORTER PERMEASE PROTEIN YDCV"/>
    <property type="match status" value="1"/>
</dbReference>
<comment type="subcellular location">
    <subcellularLocation>
        <location evidence="1">Cell inner membrane</location>
        <topology evidence="1">Multi-pass membrane protein</topology>
    </subcellularLocation>
    <subcellularLocation>
        <location evidence="8">Cell membrane</location>
        <topology evidence="8">Multi-pass membrane protein</topology>
    </subcellularLocation>
</comment>
<feature type="region of interest" description="Disordered" evidence="9">
    <location>
        <begin position="1"/>
        <end position="28"/>
    </location>
</feature>
<dbReference type="CDD" id="cd06261">
    <property type="entry name" value="TM_PBP2"/>
    <property type="match status" value="1"/>
</dbReference>
<evidence type="ECO:0000256" key="7">
    <source>
        <dbReference type="ARBA" id="ARBA00023136"/>
    </source>
</evidence>
<reference evidence="11" key="1">
    <citation type="submission" date="2020-02" db="EMBL/GenBank/DDBJ databases">
        <authorList>
            <person name="Meier V. D."/>
        </authorList>
    </citation>
    <scope>NUCLEOTIDE SEQUENCE</scope>
    <source>
        <strain evidence="11">AVDCRST_MAG46</strain>
    </source>
</reference>
<dbReference type="GO" id="GO:0055085">
    <property type="term" value="P:transmembrane transport"/>
    <property type="evidence" value="ECO:0007669"/>
    <property type="project" value="InterPro"/>
</dbReference>
<keyword evidence="3" id="KW-1003">Cell membrane</keyword>
<dbReference type="PROSITE" id="PS50928">
    <property type="entry name" value="ABC_TM1"/>
    <property type="match status" value="1"/>
</dbReference>
<gene>
    <name evidence="11" type="ORF">AVDCRST_MAG46-282</name>
</gene>
<dbReference type="Pfam" id="PF00528">
    <property type="entry name" value="BPD_transp_1"/>
    <property type="match status" value="1"/>
</dbReference>
<dbReference type="EMBL" id="CADCUD010000021">
    <property type="protein sequence ID" value="CAA9313042.1"/>
    <property type="molecule type" value="Genomic_DNA"/>
</dbReference>
<feature type="domain" description="ABC transmembrane type-1" evidence="10">
    <location>
        <begin position="83"/>
        <end position="273"/>
    </location>
</feature>
<evidence type="ECO:0000259" key="10">
    <source>
        <dbReference type="PROSITE" id="PS50928"/>
    </source>
</evidence>
<keyword evidence="2 8" id="KW-0813">Transport</keyword>
<keyword evidence="6 8" id="KW-1133">Transmembrane helix</keyword>
<dbReference type="SUPFAM" id="SSF161098">
    <property type="entry name" value="MetI-like"/>
    <property type="match status" value="1"/>
</dbReference>
<dbReference type="GO" id="GO:0005886">
    <property type="term" value="C:plasma membrane"/>
    <property type="evidence" value="ECO:0007669"/>
    <property type="project" value="UniProtKB-SubCell"/>
</dbReference>
<keyword evidence="5 8" id="KW-0812">Transmembrane</keyword>
<evidence type="ECO:0000256" key="3">
    <source>
        <dbReference type="ARBA" id="ARBA00022475"/>
    </source>
</evidence>
<evidence type="ECO:0000256" key="8">
    <source>
        <dbReference type="RuleBase" id="RU363032"/>
    </source>
</evidence>
<feature type="transmembrane region" description="Helical" evidence="8">
    <location>
        <begin position="210"/>
        <end position="232"/>
    </location>
</feature>
<keyword evidence="4" id="KW-0997">Cell inner membrane</keyword>
<name>A0A6J4KQV0_9ACTN</name>
<dbReference type="PANTHER" id="PTHR43357">
    <property type="entry name" value="INNER MEMBRANE ABC TRANSPORTER PERMEASE PROTEIN YDCV"/>
    <property type="match status" value="1"/>
</dbReference>
<organism evidence="11">
    <name type="scientific">uncultured Nocardioidaceae bacterium</name>
    <dbReference type="NCBI Taxonomy" id="253824"/>
    <lineage>
        <taxon>Bacteria</taxon>
        <taxon>Bacillati</taxon>
        <taxon>Actinomycetota</taxon>
        <taxon>Actinomycetes</taxon>
        <taxon>Propionibacteriales</taxon>
        <taxon>Nocardioidaceae</taxon>
        <taxon>environmental samples</taxon>
    </lineage>
</organism>
<feature type="transmembrane region" description="Helical" evidence="8">
    <location>
        <begin position="119"/>
        <end position="138"/>
    </location>
</feature>
<evidence type="ECO:0000256" key="4">
    <source>
        <dbReference type="ARBA" id="ARBA00022519"/>
    </source>
</evidence>
<dbReference type="InterPro" id="IPR035906">
    <property type="entry name" value="MetI-like_sf"/>
</dbReference>
<evidence type="ECO:0000256" key="5">
    <source>
        <dbReference type="ARBA" id="ARBA00022692"/>
    </source>
</evidence>
<feature type="transmembrane region" description="Helical" evidence="8">
    <location>
        <begin position="144"/>
        <end position="169"/>
    </location>
</feature>
<evidence type="ECO:0000256" key="2">
    <source>
        <dbReference type="ARBA" id="ARBA00022448"/>
    </source>
</evidence>
<evidence type="ECO:0000256" key="1">
    <source>
        <dbReference type="ARBA" id="ARBA00004429"/>
    </source>
</evidence>
<proteinExistence type="inferred from homology"/>
<keyword evidence="7 8" id="KW-0472">Membrane</keyword>
<evidence type="ECO:0000256" key="6">
    <source>
        <dbReference type="ARBA" id="ARBA00022989"/>
    </source>
</evidence>
<comment type="similarity">
    <text evidence="8">Belongs to the binding-protein-dependent transport system permease family.</text>
</comment>
<evidence type="ECO:0000256" key="9">
    <source>
        <dbReference type="SAM" id="MobiDB-lite"/>
    </source>
</evidence>
<sequence>MSAPVATGAPTVPVRGAPGGGANWRRGRRRRQTGLRVAVFAVTGVFFLIPLLAMLGFSTRAPDGRSWDAWTTLVRDEAVRSSIITSLQLAALTAVLMLLLLVPTMIWVRLRVPGLSRTVEFLCLLPLAIPAIALVVGFTNVQAWVTYFVGDTPLSLTFVYVVLVLPFAYRSLDAGLGAIDAVTLSEAARTLGASWFTVIVRVVLPGIRSAVLAAAMITVALVLGEFTFASLLNYDTLPVKIALLGKGAAVQVSVAASLASILFALVLLLSLSFVGRRRGRAEE</sequence>
<feature type="transmembrane region" description="Helical" evidence="8">
    <location>
        <begin position="35"/>
        <end position="57"/>
    </location>
</feature>
<dbReference type="AlphaFoldDB" id="A0A6J4KQV0"/>